<dbReference type="PANTHER" id="PTHR41291">
    <property type="entry name" value="DNA ALKYLATION REPAIR PROTEIN"/>
    <property type="match status" value="1"/>
</dbReference>
<dbReference type="Proteomes" id="UP000037425">
    <property type="component" value="Unassembled WGS sequence"/>
</dbReference>
<dbReference type="SUPFAM" id="SSF48371">
    <property type="entry name" value="ARM repeat"/>
    <property type="match status" value="1"/>
</dbReference>
<proteinExistence type="predicted"/>
<dbReference type="Pfam" id="PF08713">
    <property type="entry name" value="DNA_alkylation"/>
    <property type="match status" value="1"/>
</dbReference>
<dbReference type="PATRIC" id="fig|106592.7.peg.1022"/>
<dbReference type="Gene3D" id="1.25.10.90">
    <property type="match status" value="1"/>
</dbReference>
<accession>A0A0L8C7G4</accession>
<dbReference type="AlphaFoldDB" id="A0A0L8C7G4"/>
<reference evidence="2" key="1">
    <citation type="submission" date="2015-07" db="EMBL/GenBank/DDBJ databases">
        <title>Whole genome sequence of an Ensifer adhaerens strain isolated from a cave pool in the Wind Cave National Park.</title>
        <authorList>
            <person name="Eng W.W.H."/>
            <person name="Gan H.M."/>
            <person name="Barton H.A."/>
            <person name="Savka M.A."/>
        </authorList>
    </citation>
    <scope>NUCLEOTIDE SEQUENCE [LARGE SCALE GENOMIC DNA]</scope>
    <source>
        <strain evidence="2">SD006</strain>
    </source>
</reference>
<dbReference type="InterPro" id="IPR014825">
    <property type="entry name" value="DNA_alkylation"/>
</dbReference>
<dbReference type="PANTHER" id="PTHR41291:SF1">
    <property type="entry name" value="DNA ALKYLATION REPAIR PROTEIN"/>
    <property type="match status" value="1"/>
</dbReference>
<gene>
    <name evidence="1" type="ORF">AC244_04790</name>
</gene>
<dbReference type="RefSeq" id="WP_053247600.1">
    <property type="nucleotide sequence ID" value="NZ_LGAP01000001.1"/>
</dbReference>
<dbReference type="CDD" id="cd06561">
    <property type="entry name" value="AlkD_like"/>
    <property type="match status" value="1"/>
</dbReference>
<dbReference type="InterPro" id="IPR016024">
    <property type="entry name" value="ARM-type_fold"/>
</dbReference>
<comment type="caution">
    <text evidence="1">The sequence shown here is derived from an EMBL/GenBank/DDBJ whole genome shotgun (WGS) entry which is preliminary data.</text>
</comment>
<dbReference type="EMBL" id="LGAP01000001">
    <property type="protein sequence ID" value="KOF22806.1"/>
    <property type="molecule type" value="Genomic_DNA"/>
</dbReference>
<organism evidence="1 2">
    <name type="scientific">Ensifer adhaerens</name>
    <name type="common">Sinorhizobium morelense</name>
    <dbReference type="NCBI Taxonomy" id="106592"/>
    <lineage>
        <taxon>Bacteria</taxon>
        <taxon>Pseudomonadati</taxon>
        <taxon>Pseudomonadota</taxon>
        <taxon>Alphaproteobacteria</taxon>
        <taxon>Hyphomicrobiales</taxon>
        <taxon>Rhizobiaceae</taxon>
        <taxon>Sinorhizobium/Ensifer group</taxon>
        <taxon>Ensifer</taxon>
    </lineage>
</organism>
<evidence type="ECO:0000313" key="2">
    <source>
        <dbReference type="Proteomes" id="UP000037425"/>
    </source>
</evidence>
<name>A0A0L8C7G4_ENSAD</name>
<sequence>MTLSPTSSPSDIIAHLRAQRSQENLAGMARFGIVTETAVGLSNVELHRIARLVKIDHARALELWRSDIREARILAAFTADPKALTLDEARRWAADCNSWEVVDTVADLFVTARFEQILIPEFAADPREFVRRIAFAMIATAAVHLKKEPDASLLAWLLLIERHAGDERNFVKKAVNWALRQIGKRSAACHGPALALAEKLAGSFDRTARWIGKDALRELTSDKVLAKLGLTDAGTDRAQS</sequence>
<protein>
    <submittedName>
        <fullName evidence="1">DNA alkylation repair protein</fullName>
    </submittedName>
</protein>
<dbReference type="OrthoDB" id="7345147at2"/>
<evidence type="ECO:0000313" key="1">
    <source>
        <dbReference type="EMBL" id="KOF22806.1"/>
    </source>
</evidence>